<organism evidence="1 2">
    <name type="scientific">Ceratodon purpureus</name>
    <name type="common">Fire moss</name>
    <name type="synonym">Dicranum purpureum</name>
    <dbReference type="NCBI Taxonomy" id="3225"/>
    <lineage>
        <taxon>Eukaryota</taxon>
        <taxon>Viridiplantae</taxon>
        <taxon>Streptophyta</taxon>
        <taxon>Embryophyta</taxon>
        <taxon>Bryophyta</taxon>
        <taxon>Bryophytina</taxon>
        <taxon>Bryopsida</taxon>
        <taxon>Dicranidae</taxon>
        <taxon>Pseudoditrichales</taxon>
        <taxon>Ditrichaceae</taxon>
        <taxon>Ceratodon</taxon>
    </lineage>
</organism>
<gene>
    <name evidence="1" type="ORF">KC19_6G026300</name>
</gene>
<name>A0A8T0HHC1_CERPU</name>
<protein>
    <submittedName>
        <fullName evidence="1">Uncharacterized protein</fullName>
    </submittedName>
</protein>
<dbReference type="EMBL" id="CM026427">
    <property type="protein sequence ID" value="KAG0568532.1"/>
    <property type="molecule type" value="Genomic_DNA"/>
</dbReference>
<evidence type="ECO:0000313" key="2">
    <source>
        <dbReference type="Proteomes" id="UP000822688"/>
    </source>
</evidence>
<comment type="caution">
    <text evidence="1">The sequence shown here is derived from an EMBL/GenBank/DDBJ whole genome shotgun (WGS) entry which is preliminary data.</text>
</comment>
<dbReference type="Proteomes" id="UP000822688">
    <property type="component" value="Chromosome 6"/>
</dbReference>
<reference evidence="1 2" key="1">
    <citation type="submission" date="2020-06" db="EMBL/GenBank/DDBJ databases">
        <title>WGS assembly of Ceratodon purpureus strain R40.</title>
        <authorList>
            <person name="Carey S.B."/>
            <person name="Jenkins J."/>
            <person name="Shu S."/>
            <person name="Lovell J.T."/>
            <person name="Sreedasyam A."/>
            <person name="Maumus F."/>
            <person name="Tiley G.P."/>
            <person name="Fernandez-Pozo N."/>
            <person name="Barry K."/>
            <person name="Chen C."/>
            <person name="Wang M."/>
            <person name="Lipzen A."/>
            <person name="Daum C."/>
            <person name="Saski C.A."/>
            <person name="Payton A.C."/>
            <person name="Mcbreen J.C."/>
            <person name="Conrad R.E."/>
            <person name="Kollar L.M."/>
            <person name="Olsson S."/>
            <person name="Huttunen S."/>
            <person name="Landis J.B."/>
            <person name="Wickett N.J."/>
            <person name="Johnson M.G."/>
            <person name="Rensing S.A."/>
            <person name="Grimwood J."/>
            <person name="Schmutz J."/>
            <person name="Mcdaniel S.F."/>
        </authorList>
    </citation>
    <scope>NUCLEOTIDE SEQUENCE [LARGE SCALE GENOMIC DNA]</scope>
    <source>
        <strain evidence="1 2">R40</strain>
    </source>
</reference>
<dbReference type="AlphaFoldDB" id="A0A8T0HHC1"/>
<proteinExistence type="predicted"/>
<keyword evidence="2" id="KW-1185">Reference proteome</keyword>
<accession>A0A8T0HHC1</accession>
<sequence length="81" mass="9153">MGCEQNGFGNCQGRIFTRWALSGSEIRLENIPEAMNQRGFASTTGAGVCFEGVLCRLSREGDMGFRHREPVKLQFVERKRK</sequence>
<evidence type="ECO:0000313" key="1">
    <source>
        <dbReference type="EMBL" id="KAG0568532.1"/>
    </source>
</evidence>